<keyword evidence="7" id="KW-0812">Transmembrane</keyword>
<accession>A0A8R1YY40</accession>
<evidence type="ECO:0000313" key="8">
    <source>
        <dbReference type="EnsemblMetazoa" id="PPA38221.1"/>
    </source>
</evidence>
<dbReference type="EnsemblMetazoa" id="PPA38221.1">
    <property type="protein sequence ID" value="PPA38221.1"/>
    <property type="gene ID" value="WBGene00276590"/>
</dbReference>
<keyword evidence="9" id="KW-1185">Reference proteome</keyword>
<dbReference type="GO" id="GO:0051087">
    <property type="term" value="F:protein-folding chaperone binding"/>
    <property type="evidence" value="ECO:0000318"/>
    <property type="project" value="GO_Central"/>
</dbReference>
<proteinExistence type="predicted"/>
<comment type="function">
    <text evidence="4">Co-chaperone for Hsp70 protein HSPA5/BiP that acts as a key repressor of the ERN1/IRE1-mediated unfolded protein response (UPR). J domain-containing co-chaperones stimulate the ATPase activity of Hsp70 proteins and are required for efficient substrate recognition by Hsp70 proteins. In the unstressed endoplasmic reticulum, interacts with the luminal region of ERN1/IRE1 and selectively recruits HSPA5/BiP: HSPA5/BiP disrupts the dimerization of the active ERN1/IRE1 luminal region, thereby inactivating ERN1/IRE1. Also involved in endoplasmic reticulum-associated degradation (ERAD) of misfolded proteins. Required for survival of B-cell progenitors and normal antibody production.</text>
</comment>
<feature type="transmembrane region" description="Helical" evidence="7">
    <location>
        <begin position="160"/>
        <end position="180"/>
    </location>
</feature>
<dbReference type="InterPro" id="IPR036869">
    <property type="entry name" value="J_dom_sf"/>
</dbReference>
<evidence type="ECO:0000256" key="3">
    <source>
        <dbReference type="ARBA" id="ARBA00041533"/>
    </source>
</evidence>
<accession>A0A2A6B4J8</accession>
<feature type="compositionally biased region" description="Basic and acidic residues" evidence="6">
    <location>
        <begin position="133"/>
        <end position="151"/>
    </location>
</feature>
<keyword evidence="7" id="KW-0472">Membrane</keyword>
<evidence type="ECO:0000256" key="7">
    <source>
        <dbReference type="SAM" id="Phobius"/>
    </source>
</evidence>
<keyword evidence="1" id="KW-0143">Chaperone</keyword>
<dbReference type="Pfam" id="PF00226">
    <property type="entry name" value="DnaJ"/>
    <property type="match status" value="1"/>
</dbReference>
<dbReference type="PANTHER" id="PTHR44360:SF1">
    <property type="entry name" value="DNAJ HOMOLOG SUBFAMILY B MEMBER 9"/>
    <property type="match status" value="1"/>
</dbReference>
<dbReference type="CDD" id="cd06257">
    <property type="entry name" value="DnaJ"/>
    <property type="match status" value="1"/>
</dbReference>
<evidence type="ECO:0000256" key="6">
    <source>
        <dbReference type="SAM" id="MobiDB-lite"/>
    </source>
</evidence>
<reference evidence="8" key="2">
    <citation type="submission" date="2022-06" db="UniProtKB">
        <authorList>
            <consortium name="EnsemblMetazoa"/>
        </authorList>
    </citation>
    <scope>IDENTIFICATION</scope>
    <source>
        <strain evidence="8">PS312</strain>
    </source>
</reference>
<dbReference type="SUPFAM" id="SSF46565">
    <property type="entry name" value="Chaperone J-domain"/>
    <property type="match status" value="1"/>
</dbReference>
<evidence type="ECO:0000256" key="1">
    <source>
        <dbReference type="ARBA" id="ARBA00023186"/>
    </source>
</evidence>
<dbReference type="GO" id="GO:0051787">
    <property type="term" value="F:misfolded protein binding"/>
    <property type="evidence" value="ECO:0000318"/>
    <property type="project" value="GO_Central"/>
</dbReference>
<evidence type="ECO:0000256" key="5">
    <source>
        <dbReference type="ARBA" id="ARBA00046365"/>
    </source>
</evidence>
<evidence type="ECO:0000256" key="2">
    <source>
        <dbReference type="ARBA" id="ARBA00040158"/>
    </source>
</evidence>
<feature type="region of interest" description="Disordered" evidence="6">
    <location>
        <begin position="123"/>
        <end position="151"/>
    </location>
</feature>
<dbReference type="PANTHER" id="PTHR44360">
    <property type="entry name" value="DNAJ HOMOLOG SUBFAMILY B MEMBER 9"/>
    <property type="match status" value="1"/>
</dbReference>
<gene>
    <name evidence="8" type="primary">WBGene00276590</name>
</gene>
<comment type="subunit">
    <text evidence="5">Interacts with HSPA5/BiP; interaction is direct. Interacts with ERN1/IRE1 (via the luminal region). Interacts with DERL1.</text>
</comment>
<dbReference type="PRINTS" id="PR00625">
    <property type="entry name" value="JDOMAIN"/>
</dbReference>
<dbReference type="InterPro" id="IPR001623">
    <property type="entry name" value="DnaJ_domain"/>
</dbReference>
<reference evidence="9" key="1">
    <citation type="journal article" date="2008" name="Nat. Genet.">
        <title>The Pristionchus pacificus genome provides a unique perspective on nematode lifestyle and parasitism.</title>
        <authorList>
            <person name="Dieterich C."/>
            <person name="Clifton S.W."/>
            <person name="Schuster L.N."/>
            <person name="Chinwalla A."/>
            <person name="Delehaunty K."/>
            <person name="Dinkelacker I."/>
            <person name="Fulton L."/>
            <person name="Fulton R."/>
            <person name="Godfrey J."/>
            <person name="Minx P."/>
            <person name="Mitreva M."/>
            <person name="Roeseler W."/>
            <person name="Tian H."/>
            <person name="Witte H."/>
            <person name="Yang S.P."/>
            <person name="Wilson R.K."/>
            <person name="Sommer R.J."/>
        </authorList>
    </citation>
    <scope>NUCLEOTIDE SEQUENCE [LARGE SCALE GENOMIC DNA]</scope>
    <source>
        <strain evidence="9">PS312</strain>
    </source>
</reference>
<dbReference type="GO" id="GO:0036503">
    <property type="term" value="P:ERAD pathway"/>
    <property type="evidence" value="ECO:0000318"/>
    <property type="project" value="GO_Central"/>
</dbReference>
<evidence type="ECO:0000313" key="9">
    <source>
        <dbReference type="Proteomes" id="UP000005239"/>
    </source>
</evidence>
<dbReference type="PROSITE" id="PS50076">
    <property type="entry name" value="DNAJ_2"/>
    <property type="match status" value="1"/>
</dbReference>
<dbReference type="AlphaFoldDB" id="A0A2A6B4J8"/>
<protein>
    <recommendedName>
        <fullName evidence="2">DnaJ homolog subfamily B member 9</fullName>
    </recommendedName>
    <alternativeName>
        <fullName evidence="3">Endoplasmic reticulum DNA J domain-containing protein 4</fullName>
    </alternativeName>
</protein>
<dbReference type="InterPro" id="IPR051948">
    <property type="entry name" value="Hsp70_co-chaperone_J-domain"/>
</dbReference>
<dbReference type="SMART" id="SM00271">
    <property type="entry name" value="DnaJ"/>
    <property type="match status" value="1"/>
</dbReference>
<evidence type="ECO:0000256" key="4">
    <source>
        <dbReference type="ARBA" id="ARBA00045428"/>
    </source>
</evidence>
<keyword evidence="7" id="KW-1133">Transmembrane helix</keyword>
<dbReference type="Gene3D" id="1.10.287.110">
    <property type="entry name" value="DnaJ domain"/>
    <property type="match status" value="1"/>
</dbReference>
<name>A0A2A6B4J8_PRIPA</name>
<organism evidence="8 9">
    <name type="scientific">Pristionchus pacificus</name>
    <name type="common">Parasitic nematode worm</name>
    <dbReference type="NCBI Taxonomy" id="54126"/>
    <lineage>
        <taxon>Eukaryota</taxon>
        <taxon>Metazoa</taxon>
        <taxon>Ecdysozoa</taxon>
        <taxon>Nematoda</taxon>
        <taxon>Chromadorea</taxon>
        <taxon>Rhabditida</taxon>
        <taxon>Rhabditina</taxon>
        <taxon>Diplogasteromorpha</taxon>
        <taxon>Diplogasteroidea</taxon>
        <taxon>Neodiplogasteridae</taxon>
        <taxon>Pristionchus</taxon>
    </lineage>
</organism>
<dbReference type="OrthoDB" id="376357at2759"/>
<dbReference type="Proteomes" id="UP000005239">
    <property type="component" value="Unassembled WGS sequence"/>
</dbReference>
<dbReference type="GO" id="GO:0005783">
    <property type="term" value="C:endoplasmic reticulum"/>
    <property type="evidence" value="ECO:0000318"/>
    <property type="project" value="GO_Central"/>
</dbReference>
<sequence>MALRFSVLRLASYLGRKKDLYQILEVESSATHDEIKRAFVRLTARLHPDTRGVDKESERLQWSNRSLTEQFMEVKEAYDILRKPEKRKEYDEERRLAQGLDGHLVEATSARFEKNTVINLQRDRNEMYTGPGKKRDDSASGHFRNPEEEYEKERQKNRSLYLIGALFLSIVLTNIGYVHYLRSSDNRKVL</sequence>